<sequence>MRAALPPGTDGRFSAPEGWHPAEPVGGLASGSHVLSLRPVTRP</sequence>
<dbReference type="RefSeq" id="WP_336535253.1">
    <property type="nucleotide sequence ID" value="NZ_JBBAYL010000002.1"/>
</dbReference>
<gene>
    <name evidence="2" type="ORF">WB403_00035</name>
</gene>
<dbReference type="Proteomes" id="UP001365781">
    <property type="component" value="Unassembled WGS sequence"/>
</dbReference>
<proteinExistence type="predicted"/>
<organism evidence="2 3">
    <name type="scientific">Streptomyces brasiliscabiei</name>
    <dbReference type="NCBI Taxonomy" id="2736302"/>
    <lineage>
        <taxon>Bacteria</taxon>
        <taxon>Bacillati</taxon>
        <taxon>Actinomycetota</taxon>
        <taxon>Actinomycetes</taxon>
        <taxon>Kitasatosporales</taxon>
        <taxon>Streptomycetaceae</taxon>
        <taxon>Streptomyces</taxon>
    </lineage>
</organism>
<name>A0ABU8G2X4_9ACTN</name>
<reference evidence="2 3" key="1">
    <citation type="submission" date="2024-03" db="EMBL/GenBank/DDBJ databases">
        <title>First Report of Pectobacterium brasiliscabiei causing potato scab in china.</title>
        <authorList>
            <person name="Handique U."/>
        </authorList>
    </citation>
    <scope>NUCLEOTIDE SEQUENCE [LARGE SCALE GENOMIC DNA]</scope>
    <source>
        <strain evidence="2 3">ZRIMU1503</strain>
    </source>
</reference>
<keyword evidence="3" id="KW-1185">Reference proteome</keyword>
<evidence type="ECO:0000313" key="3">
    <source>
        <dbReference type="Proteomes" id="UP001365781"/>
    </source>
</evidence>
<comment type="caution">
    <text evidence="2">The sequence shown here is derived from an EMBL/GenBank/DDBJ whole genome shotgun (WGS) entry which is preliminary data.</text>
</comment>
<evidence type="ECO:0000313" key="2">
    <source>
        <dbReference type="EMBL" id="MEI5607552.1"/>
    </source>
</evidence>
<evidence type="ECO:0000256" key="1">
    <source>
        <dbReference type="SAM" id="MobiDB-lite"/>
    </source>
</evidence>
<protein>
    <submittedName>
        <fullName evidence="2">Uncharacterized protein</fullName>
    </submittedName>
</protein>
<accession>A0ABU8G2X4</accession>
<dbReference type="EMBL" id="JBBAYM010000001">
    <property type="protein sequence ID" value="MEI5607552.1"/>
    <property type="molecule type" value="Genomic_DNA"/>
</dbReference>
<feature type="region of interest" description="Disordered" evidence="1">
    <location>
        <begin position="1"/>
        <end position="43"/>
    </location>
</feature>